<dbReference type="SUPFAM" id="SSF89095">
    <property type="entry name" value="GatB/YqeY motif"/>
    <property type="match status" value="1"/>
</dbReference>
<dbReference type="PANTHER" id="PTHR28055:SF1">
    <property type="entry name" value="ALTERED INHERITANCE OF MITOCHONDRIA PROTEIN 41, MITOCHONDRIAL"/>
    <property type="match status" value="1"/>
</dbReference>
<dbReference type="OrthoDB" id="5244551at2"/>
<dbReference type="InterPro" id="IPR042184">
    <property type="entry name" value="YqeY/Aim41_N"/>
</dbReference>
<protein>
    <recommendedName>
        <fullName evidence="3">GatB/YqeY domain-containing protein</fullName>
    </recommendedName>
</protein>
<dbReference type="PANTHER" id="PTHR28055">
    <property type="entry name" value="ALTERED INHERITANCE OF MITOCHONDRIA PROTEIN 41, MITOCHONDRIAL"/>
    <property type="match status" value="1"/>
</dbReference>
<dbReference type="Pfam" id="PF09424">
    <property type="entry name" value="YqeY"/>
    <property type="match status" value="1"/>
</dbReference>
<dbReference type="InterPro" id="IPR003789">
    <property type="entry name" value="Asn/Gln_tRNA_amidoTrase-B-like"/>
</dbReference>
<dbReference type="AlphaFoldDB" id="A0A4R6S192"/>
<dbReference type="RefSeq" id="WP_133616622.1">
    <property type="nucleotide sequence ID" value="NZ_SNYA01000004.1"/>
</dbReference>
<dbReference type="EMBL" id="SNYA01000004">
    <property type="protein sequence ID" value="TDP92395.1"/>
    <property type="molecule type" value="Genomic_DNA"/>
</dbReference>
<dbReference type="Proteomes" id="UP000295601">
    <property type="component" value="Unassembled WGS sequence"/>
</dbReference>
<gene>
    <name evidence="1" type="ORF">EDF62_1602</name>
</gene>
<sequence length="159" mass="17430">MSMIDTLNREKTLAMKAKSAAGTAEEREAADLRLSVVRMLLGAISEAETSGKQRTTLNDEQVVSLLKKEAAKRRATAQTFEEAGRTLRAQQETWEAEYIGTFLPRETSPEAIEEFIVRYVAETDLPAGGKAIGVVLGALKAEFSSFDTRAASEAVRKYL</sequence>
<comment type="caution">
    <text evidence="1">The sequence shown here is derived from an EMBL/GenBank/DDBJ whole genome shotgun (WGS) entry which is preliminary data.</text>
</comment>
<dbReference type="InterPro" id="IPR019004">
    <property type="entry name" value="YqeY/Aim41"/>
</dbReference>
<dbReference type="Gene3D" id="1.10.1510.10">
    <property type="entry name" value="Uncharacterised protein YqeY/AIM41 PF09424, N-terminal domain"/>
    <property type="match status" value="1"/>
</dbReference>
<accession>A0A4R6S192</accession>
<reference evidence="1 2" key="1">
    <citation type="submission" date="2019-03" db="EMBL/GenBank/DDBJ databases">
        <title>Genomic analyses of the natural microbiome of Caenorhabditis elegans.</title>
        <authorList>
            <person name="Samuel B."/>
        </authorList>
    </citation>
    <scope>NUCLEOTIDE SEQUENCE [LARGE SCALE GENOMIC DNA]</scope>
    <source>
        <strain evidence="1 2">JUb18</strain>
    </source>
</reference>
<evidence type="ECO:0008006" key="3">
    <source>
        <dbReference type="Google" id="ProtNLM"/>
    </source>
</evidence>
<keyword evidence="2" id="KW-1185">Reference proteome</keyword>
<organism evidence="1 2">
    <name type="scientific">Leucobacter luti</name>
    <dbReference type="NCBI Taxonomy" id="340320"/>
    <lineage>
        <taxon>Bacteria</taxon>
        <taxon>Bacillati</taxon>
        <taxon>Actinomycetota</taxon>
        <taxon>Actinomycetes</taxon>
        <taxon>Micrococcales</taxon>
        <taxon>Microbacteriaceae</taxon>
        <taxon>Leucobacter</taxon>
    </lineage>
</organism>
<evidence type="ECO:0000313" key="2">
    <source>
        <dbReference type="Proteomes" id="UP000295601"/>
    </source>
</evidence>
<proteinExistence type="predicted"/>
<name>A0A4R6S192_9MICO</name>
<dbReference type="GO" id="GO:0016884">
    <property type="term" value="F:carbon-nitrogen ligase activity, with glutamine as amido-N-donor"/>
    <property type="evidence" value="ECO:0007669"/>
    <property type="project" value="InterPro"/>
</dbReference>
<evidence type="ECO:0000313" key="1">
    <source>
        <dbReference type="EMBL" id="TDP92395.1"/>
    </source>
</evidence>